<dbReference type="AlphaFoldDB" id="A0A8J5XFG5"/>
<dbReference type="EMBL" id="JAGTXO010000014">
    <property type="protein sequence ID" value="KAG8464116.1"/>
    <property type="molecule type" value="Genomic_DNA"/>
</dbReference>
<evidence type="ECO:0000313" key="2">
    <source>
        <dbReference type="EMBL" id="KAG8464116.1"/>
    </source>
</evidence>
<dbReference type="PANTHER" id="PTHR46500">
    <property type="entry name" value="CILIA- AND FLAGELLA-ASSOCIATED PROTEIN 221"/>
    <property type="match status" value="1"/>
</dbReference>
<dbReference type="OrthoDB" id="5538672at2759"/>
<dbReference type="PANTHER" id="PTHR46500:SF1">
    <property type="entry name" value="CILIA- AND FLAGELLA-ASSOCIATED PROTEIN 221"/>
    <property type="match status" value="1"/>
</dbReference>
<sequence length="1132" mass="118921">MTAPAVSLTPLESNFPGVHVPRELVAAARLDKAAPNRLLEDQAYEKVGDSGTVAADPPMVHFVGFEPGHVLTKAAFRPADLRYYTDSIRVHCNGENLVVPIHAYPAMDDVPIPPLVDFGVCEPGTRVERLLPLRSSSLVQFEFEVQVIEPHGEIDVAPLRGIVPAGSEAHICVGYTPDTLVSAHARFRVSLSQFGFAPVEVRVTGAARPGVAFGREAARIEAMHARRRPQMVRTLAEQILAASGELDATLRMEARANGGLAEGGGAYDGEYGEYADDGGLLLTSELADAPDDNGAPDAPPRFAAPRTYRDHVRGDAVTAARSYASRAALLKSGRPLELRLPQPPQPRPDAQIDGLFIPADMRAPGATTYVLNQVPGKLKVKDLKGAIAEQRATAAAQESALAAIAAQRAAALTAGAAGGGGGGGGGGTHGLATRVRRTSRASLPNSSRHGSSAALAARSSMLVDASALDLALSTAQRQMKEVLFSRELARIATVEKSKETKHFVCIGDELLPEDAAAATIAARERRALALATLKMEAQLLRTQAELSNERPLRILDGGDGGAPRHTAAAAERMDGAPAADGGDERAEAGAVVRAQTYVPRFDRYLNAMGERVRTLEQLKQAILAIAATRRLERRLAKIDAALARAGARESSAAGGARGASAPGAGAAATLASSSPHPLISELVHEAPRALDSRQIGSHVFPRAVDDPFGLPGLAPAPPLGGFETVTLLPLRVPRVHELSKYRVFTIDDAPTGSYAPVETARPLRVTAEDEYGSPLPTGAAAPAAARVAQMPDTITPADAVWGHGALAAGEAAKRERIAFLQRAAAERAVAEKARRDAPKSRADERARAAKASAVRADAGGVDGPFARTRELDGALDASVDALRTSSSPPADATATRALAAEATQFERVDGRVDSMALPARPLAYAPGPRLTELDPLYVLQPAPLGRASFVERELVGTGSVRALSRDALLSDGWAQPLSPWAEADPLLLPALMRGPLDEDLEPHVELAEGSPPLALPVPTEAALREAFALPNVDDGGRLLLPPRAQGGADAGAVNAVARGAVADTELEALEPQIVPAGTRVLAHDDLVLAAREVEKLERRKAAVQSARHARLRDAIAELNRTIVNPRLKLSLM</sequence>
<dbReference type="Proteomes" id="UP000751190">
    <property type="component" value="Unassembled WGS sequence"/>
</dbReference>
<organism evidence="2 3">
    <name type="scientific">Diacronema lutheri</name>
    <name type="common">Unicellular marine alga</name>
    <name type="synonym">Monochrysis lutheri</name>
    <dbReference type="NCBI Taxonomy" id="2081491"/>
    <lineage>
        <taxon>Eukaryota</taxon>
        <taxon>Haptista</taxon>
        <taxon>Haptophyta</taxon>
        <taxon>Pavlovophyceae</taxon>
        <taxon>Pavlovales</taxon>
        <taxon>Pavlovaceae</taxon>
        <taxon>Diacronema</taxon>
    </lineage>
</organism>
<comment type="caution">
    <text evidence="2">The sequence shown here is derived from an EMBL/GenBank/DDBJ whole genome shotgun (WGS) entry which is preliminary data.</text>
</comment>
<dbReference type="InterPro" id="IPR029676">
    <property type="entry name" value="CFAP221"/>
</dbReference>
<name>A0A8J5XFG5_DIALT</name>
<dbReference type="GO" id="GO:0044458">
    <property type="term" value="P:motile cilium assembly"/>
    <property type="evidence" value="ECO:0007669"/>
    <property type="project" value="TreeGrafter"/>
</dbReference>
<evidence type="ECO:0000256" key="1">
    <source>
        <dbReference type="SAM" id="MobiDB-lite"/>
    </source>
</evidence>
<evidence type="ECO:0000313" key="3">
    <source>
        <dbReference type="Proteomes" id="UP000751190"/>
    </source>
</evidence>
<dbReference type="Gene3D" id="2.60.40.10">
    <property type="entry name" value="Immunoglobulins"/>
    <property type="match status" value="1"/>
</dbReference>
<proteinExistence type="predicted"/>
<dbReference type="OMA" id="GACEADM"/>
<reference evidence="2" key="1">
    <citation type="submission" date="2021-05" db="EMBL/GenBank/DDBJ databases">
        <title>The genome of the haptophyte Pavlova lutheri (Diacronema luteri, Pavlovales) - a model for lipid biosynthesis in eukaryotic algae.</title>
        <authorList>
            <person name="Hulatt C.J."/>
            <person name="Posewitz M.C."/>
        </authorList>
    </citation>
    <scope>NUCLEOTIDE SEQUENCE</scope>
    <source>
        <strain evidence="2">NIVA-4/92</strain>
    </source>
</reference>
<protein>
    <recommendedName>
        <fullName evidence="4">Primary ciliary dyskinesia protein 1</fullName>
    </recommendedName>
</protein>
<gene>
    <name evidence="2" type="ORF">KFE25_000284</name>
</gene>
<keyword evidence="3" id="KW-1185">Reference proteome</keyword>
<dbReference type="GO" id="GO:0003341">
    <property type="term" value="P:cilium movement"/>
    <property type="evidence" value="ECO:0007669"/>
    <property type="project" value="InterPro"/>
</dbReference>
<dbReference type="InterPro" id="IPR013783">
    <property type="entry name" value="Ig-like_fold"/>
</dbReference>
<accession>A0A8J5XFG5</accession>
<evidence type="ECO:0008006" key="4">
    <source>
        <dbReference type="Google" id="ProtNLM"/>
    </source>
</evidence>
<dbReference type="GO" id="GO:0097729">
    <property type="term" value="C:9+2 motile cilium"/>
    <property type="evidence" value="ECO:0007669"/>
    <property type="project" value="TreeGrafter"/>
</dbReference>
<feature type="region of interest" description="Disordered" evidence="1">
    <location>
        <begin position="649"/>
        <end position="670"/>
    </location>
</feature>